<reference evidence="5 6" key="1">
    <citation type="journal article" date="2021" name="bioRxiv">
        <title>Chromosome-scale and haplotype-resolved genome assembly of a tetraploid potato cultivar.</title>
        <authorList>
            <person name="Sun H."/>
            <person name="Jiao W.-B."/>
            <person name="Krause K."/>
            <person name="Campoy J.A."/>
            <person name="Goel M."/>
            <person name="Folz-Donahue K."/>
            <person name="Kukat C."/>
            <person name="Huettel B."/>
            <person name="Schneeberger K."/>
        </authorList>
    </citation>
    <scope>NUCLEOTIDE SEQUENCE [LARGE SCALE GENOMIC DNA]</scope>
    <source>
        <strain evidence="5">SolTubOtavaFocal</strain>
        <tissue evidence="5">Leaves</tissue>
    </source>
</reference>
<name>A0ABQ7WHQ7_SOLTU</name>
<evidence type="ECO:0000313" key="5">
    <source>
        <dbReference type="EMBL" id="KAH0780110.1"/>
    </source>
</evidence>
<proteinExistence type="predicted"/>
<protein>
    <submittedName>
        <fullName evidence="5">Uncharacterized protein</fullName>
    </submittedName>
</protein>
<keyword evidence="2" id="KW-0863">Zinc-finger</keyword>
<evidence type="ECO:0000256" key="4">
    <source>
        <dbReference type="SAM" id="MobiDB-lite"/>
    </source>
</evidence>
<dbReference type="Proteomes" id="UP000826656">
    <property type="component" value="Unassembled WGS sequence"/>
</dbReference>
<dbReference type="PANTHER" id="PTHR23323:SF26">
    <property type="entry name" value="VACUOLAR PROTEIN SORTING-ASSOCIATED PROTEIN 18 HOMOLOG"/>
    <property type="match status" value="1"/>
</dbReference>
<keyword evidence="3" id="KW-0862">Zinc</keyword>
<feature type="compositionally biased region" description="Polar residues" evidence="4">
    <location>
        <begin position="46"/>
        <end position="56"/>
    </location>
</feature>
<evidence type="ECO:0000256" key="1">
    <source>
        <dbReference type="ARBA" id="ARBA00022723"/>
    </source>
</evidence>
<dbReference type="PANTHER" id="PTHR23323">
    <property type="entry name" value="VACUOLAR PROTEIN SORTING-ASSOCIATED PROTEIN"/>
    <property type="match status" value="1"/>
</dbReference>
<evidence type="ECO:0000256" key="3">
    <source>
        <dbReference type="ARBA" id="ARBA00022833"/>
    </source>
</evidence>
<comment type="caution">
    <text evidence="5">The sequence shown here is derived from an EMBL/GenBank/DDBJ whole genome shotgun (WGS) entry which is preliminary data.</text>
</comment>
<dbReference type="EMBL" id="JAIVGD010000002">
    <property type="protein sequence ID" value="KAH0780110.1"/>
    <property type="molecule type" value="Genomic_DNA"/>
</dbReference>
<gene>
    <name evidence="5" type="ORF">KY290_006537</name>
</gene>
<keyword evidence="1" id="KW-0479">Metal-binding</keyword>
<sequence>MWSEVSRRAIQTESLQLDDVEKRHSKFILSEIRETDDETKEGEVHGNSQQLIPLSDSTPLNYDASECSKEAEGKTNQSKSFEYLDYLSPQSKLITIKKLYKGELALGNCKLESGLPPFLQKLSAWKTHDSGFTPWNRPNSTEAENTPFTTSLWFNRLIQSLLWLMIAKHVIEQEKGTKRENIRKAIAFLKETDALLKIEDILPFFPDFALIDDFKKAVI</sequence>
<feature type="region of interest" description="Disordered" evidence="4">
    <location>
        <begin position="33"/>
        <end position="56"/>
    </location>
</feature>
<evidence type="ECO:0000256" key="2">
    <source>
        <dbReference type="ARBA" id="ARBA00022771"/>
    </source>
</evidence>
<keyword evidence="6" id="KW-1185">Reference proteome</keyword>
<accession>A0ABQ7WHQ7</accession>
<organism evidence="5 6">
    <name type="scientific">Solanum tuberosum</name>
    <name type="common">Potato</name>
    <dbReference type="NCBI Taxonomy" id="4113"/>
    <lineage>
        <taxon>Eukaryota</taxon>
        <taxon>Viridiplantae</taxon>
        <taxon>Streptophyta</taxon>
        <taxon>Embryophyta</taxon>
        <taxon>Tracheophyta</taxon>
        <taxon>Spermatophyta</taxon>
        <taxon>Magnoliopsida</taxon>
        <taxon>eudicotyledons</taxon>
        <taxon>Gunneridae</taxon>
        <taxon>Pentapetalae</taxon>
        <taxon>asterids</taxon>
        <taxon>lamiids</taxon>
        <taxon>Solanales</taxon>
        <taxon>Solanaceae</taxon>
        <taxon>Solanoideae</taxon>
        <taxon>Solaneae</taxon>
        <taxon>Solanum</taxon>
    </lineage>
</organism>
<evidence type="ECO:0000313" key="6">
    <source>
        <dbReference type="Proteomes" id="UP000826656"/>
    </source>
</evidence>